<keyword evidence="2" id="KW-1185">Reference proteome</keyword>
<reference evidence="1" key="1">
    <citation type="journal article" date="2021" name="New Phytol.">
        <title>Evolutionary innovations through gain and loss of genes in the ectomycorrhizal Boletales.</title>
        <authorList>
            <person name="Wu G."/>
            <person name="Miyauchi S."/>
            <person name="Morin E."/>
            <person name="Kuo A."/>
            <person name="Drula E."/>
            <person name="Varga T."/>
            <person name="Kohler A."/>
            <person name="Feng B."/>
            <person name="Cao Y."/>
            <person name="Lipzen A."/>
            <person name="Daum C."/>
            <person name="Hundley H."/>
            <person name="Pangilinan J."/>
            <person name="Johnson J."/>
            <person name="Barry K."/>
            <person name="LaButti K."/>
            <person name="Ng V."/>
            <person name="Ahrendt S."/>
            <person name="Min B."/>
            <person name="Choi I.G."/>
            <person name="Park H."/>
            <person name="Plett J.M."/>
            <person name="Magnuson J."/>
            <person name="Spatafora J.W."/>
            <person name="Nagy L.G."/>
            <person name="Henrissat B."/>
            <person name="Grigoriev I.V."/>
            <person name="Yang Z.L."/>
            <person name="Xu J."/>
            <person name="Martin F.M."/>
        </authorList>
    </citation>
    <scope>NUCLEOTIDE SEQUENCE</scope>
    <source>
        <strain evidence="1">ATCC 28755</strain>
    </source>
</reference>
<evidence type="ECO:0000313" key="1">
    <source>
        <dbReference type="EMBL" id="KAH7903682.1"/>
    </source>
</evidence>
<name>A0ACB7ZSK9_9AGAM</name>
<proteinExistence type="predicted"/>
<dbReference type="EMBL" id="MU268815">
    <property type="protein sequence ID" value="KAH7903682.1"/>
    <property type="molecule type" value="Genomic_DNA"/>
</dbReference>
<protein>
    <submittedName>
        <fullName evidence="1">Uncharacterized protein</fullName>
    </submittedName>
</protein>
<gene>
    <name evidence="1" type="ORF">BJ138DRAFT_1107468</name>
</gene>
<evidence type="ECO:0000313" key="2">
    <source>
        <dbReference type="Proteomes" id="UP000790377"/>
    </source>
</evidence>
<comment type="caution">
    <text evidence="1">The sequence shown here is derived from an EMBL/GenBank/DDBJ whole genome shotgun (WGS) entry which is preliminary data.</text>
</comment>
<dbReference type="Proteomes" id="UP000790377">
    <property type="component" value="Unassembled WGS sequence"/>
</dbReference>
<organism evidence="1 2">
    <name type="scientific">Hygrophoropsis aurantiaca</name>
    <dbReference type="NCBI Taxonomy" id="72124"/>
    <lineage>
        <taxon>Eukaryota</taxon>
        <taxon>Fungi</taxon>
        <taxon>Dikarya</taxon>
        <taxon>Basidiomycota</taxon>
        <taxon>Agaricomycotina</taxon>
        <taxon>Agaricomycetes</taxon>
        <taxon>Agaricomycetidae</taxon>
        <taxon>Boletales</taxon>
        <taxon>Coniophorineae</taxon>
        <taxon>Hygrophoropsidaceae</taxon>
        <taxon>Hygrophoropsis</taxon>
    </lineage>
</organism>
<sequence>MYHDVYEELYRILRNDLLFGLSDNQLGPLKESSTIVDDPQCWQLGYGFLALEHKDGCGWQLIQTILHRDNLRQKLFYINAEGDPVFKPSGGEYYLQQTERFKELVYFLFHQIPGMPKHGAEEIQTKVVDTEFQARNLYYLFGKLACVGFYNKRSHNTGTDKVALHFMFLALEKVIWRYYLSVTGLEAWIQSILLF</sequence>
<accession>A0ACB7ZSK9</accession>